<evidence type="ECO:0000313" key="3">
    <source>
        <dbReference type="Proteomes" id="UP001595816"/>
    </source>
</evidence>
<organism evidence="2 3">
    <name type="scientific">Hamadaea flava</name>
    <dbReference type="NCBI Taxonomy" id="1742688"/>
    <lineage>
        <taxon>Bacteria</taxon>
        <taxon>Bacillati</taxon>
        <taxon>Actinomycetota</taxon>
        <taxon>Actinomycetes</taxon>
        <taxon>Micromonosporales</taxon>
        <taxon>Micromonosporaceae</taxon>
        <taxon>Hamadaea</taxon>
    </lineage>
</organism>
<dbReference type="EMBL" id="JBHSAY010000007">
    <property type="protein sequence ID" value="MFC4131774.1"/>
    <property type="molecule type" value="Genomic_DNA"/>
</dbReference>
<gene>
    <name evidence="2" type="ORF">ACFOZ4_14290</name>
</gene>
<keyword evidence="3" id="KW-1185">Reference proteome</keyword>
<dbReference type="RefSeq" id="WP_253756108.1">
    <property type="nucleotide sequence ID" value="NZ_JAMZDZ010000001.1"/>
</dbReference>
<accession>A0ABV8LPP2</accession>
<proteinExistence type="predicted"/>
<sequence>MTTELHGVPTMIVSPEGPPFTGEVDVTDLIGDAFGCAAELVVLPADRLPAEFFTLRSGIAGAIAQKFVNYHIRLVIIGDISEHVERSTALRDFVVETNRGRQLWFLPTLADLETRLAGSASAGAPDRHH</sequence>
<evidence type="ECO:0000259" key="1">
    <source>
        <dbReference type="Pfam" id="PF13788"/>
    </source>
</evidence>
<reference evidence="3" key="1">
    <citation type="journal article" date="2019" name="Int. J. Syst. Evol. Microbiol.">
        <title>The Global Catalogue of Microorganisms (GCM) 10K type strain sequencing project: providing services to taxonomists for standard genome sequencing and annotation.</title>
        <authorList>
            <consortium name="The Broad Institute Genomics Platform"/>
            <consortium name="The Broad Institute Genome Sequencing Center for Infectious Disease"/>
            <person name="Wu L."/>
            <person name="Ma J."/>
        </authorList>
    </citation>
    <scope>NUCLEOTIDE SEQUENCE [LARGE SCALE GENOMIC DNA]</scope>
    <source>
        <strain evidence="3">CGMCC 4.7289</strain>
    </source>
</reference>
<evidence type="ECO:0000313" key="2">
    <source>
        <dbReference type="EMBL" id="MFC4131774.1"/>
    </source>
</evidence>
<name>A0ABV8LPP2_9ACTN</name>
<protein>
    <submittedName>
        <fullName evidence="2">DUF4180 domain-containing protein</fullName>
    </submittedName>
</protein>
<feature type="domain" description="DUF4180" evidence="1">
    <location>
        <begin position="7"/>
        <end position="116"/>
    </location>
</feature>
<dbReference type="Proteomes" id="UP001595816">
    <property type="component" value="Unassembled WGS sequence"/>
</dbReference>
<dbReference type="InterPro" id="IPR025438">
    <property type="entry name" value="DUF4180"/>
</dbReference>
<dbReference type="Pfam" id="PF13788">
    <property type="entry name" value="DUF4180"/>
    <property type="match status" value="1"/>
</dbReference>
<comment type="caution">
    <text evidence="2">The sequence shown here is derived from an EMBL/GenBank/DDBJ whole genome shotgun (WGS) entry which is preliminary data.</text>
</comment>